<dbReference type="GO" id="GO:0004029">
    <property type="term" value="F:aldehyde dehydrogenase (NAD+) activity"/>
    <property type="evidence" value="ECO:0007669"/>
    <property type="project" value="TreeGrafter"/>
</dbReference>
<dbReference type="Pfam" id="PF04321">
    <property type="entry name" value="RmlD_sub_bind"/>
    <property type="match status" value="1"/>
</dbReference>
<comment type="caution">
    <text evidence="2">The sequence shown here is derived from an EMBL/GenBank/DDBJ whole genome shotgun (WGS) entry which is preliminary data.</text>
</comment>
<dbReference type="AlphaFoldDB" id="A0A2T2XIG4"/>
<dbReference type="PANTHER" id="PTHR48079:SF6">
    <property type="entry name" value="NAD(P)-BINDING DOMAIN-CONTAINING PROTEIN-RELATED"/>
    <property type="match status" value="1"/>
</dbReference>
<accession>A0A2T2XIG4</accession>
<evidence type="ECO:0000313" key="3">
    <source>
        <dbReference type="Proteomes" id="UP000242972"/>
    </source>
</evidence>
<dbReference type="InterPro" id="IPR036291">
    <property type="entry name" value="NAD(P)-bd_dom_sf"/>
</dbReference>
<dbReference type="PANTHER" id="PTHR48079">
    <property type="entry name" value="PROTEIN YEEZ"/>
    <property type="match status" value="1"/>
</dbReference>
<dbReference type="SUPFAM" id="SSF51735">
    <property type="entry name" value="NAD(P)-binding Rossmann-fold domains"/>
    <property type="match status" value="1"/>
</dbReference>
<dbReference type="InterPro" id="IPR029903">
    <property type="entry name" value="RmlD-like-bd"/>
</dbReference>
<dbReference type="GO" id="GO:0005737">
    <property type="term" value="C:cytoplasm"/>
    <property type="evidence" value="ECO:0007669"/>
    <property type="project" value="TreeGrafter"/>
</dbReference>
<evidence type="ECO:0000313" key="2">
    <source>
        <dbReference type="EMBL" id="PSR34293.1"/>
    </source>
</evidence>
<dbReference type="InterPro" id="IPR051783">
    <property type="entry name" value="NAD(P)-dependent_oxidoreduct"/>
</dbReference>
<protein>
    <recommendedName>
        <fullName evidence="1">RmlD-like substrate binding domain-containing protein</fullName>
    </recommendedName>
</protein>
<organism evidence="2 3">
    <name type="scientific">Sulfobacillus benefaciens</name>
    <dbReference type="NCBI Taxonomy" id="453960"/>
    <lineage>
        <taxon>Bacteria</taxon>
        <taxon>Bacillati</taxon>
        <taxon>Bacillota</taxon>
        <taxon>Clostridia</taxon>
        <taxon>Eubacteriales</taxon>
        <taxon>Clostridiales Family XVII. Incertae Sedis</taxon>
        <taxon>Sulfobacillus</taxon>
    </lineage>
</organism>
<gene>
    <name evidence="2" type="ORF">C7B46_06095</name>
</gene>
<dbReference type="Gene3D" id="3.40.50.720">
    <property type="entry name" value="NAD(P)-binding Rossmann-like Domain"/>
    <property type="match status" value="1"/>
</dbReference>
<name>A0A2T2XIG4_9FIRM</name>
<evidence type="ECO:0000259" key="1">
    <source>
        <dbReference type="Pfam" id="PF04321"/>
    </source>
</evidence>
<feature type="domain" description="RmlD-like substrate binding" evidence="1">
    <location>
        <begin position="1"/>
        <end position="158"/>
    </location>
</feature>
<proteinExistence type="predicted"/>
<dbReference type="EMBL" id="PXYW01000010">
    <property type="protein sequence ID" value="PSR34293.1"/>
    <property type="molecule type" value="Genomic_DNA"/>
</dbReference>
<dbReference type="Proteomes" id="UP000242972">
    <property type="component" value="Unassembled WGS sequence"/>
</dbReference>
<reference evidence="2 3" key="1">
    <citation type="journal article" date="2014" name="BMC Genomics">
        <title>Comparison of environmental and isolate Sulfobacillus genomes reveals diverse carbon, sulfur, nitrogen, and hydrogen metabolisms.</title>
        <authorList>
            <person name="Justice N.B."/>
            <person name="Norman A."/>
            <person name="Brown C.T."/>
            <person name="Singh A."/>
            <person name="Thomas B.C."/>
            <person name="Banfield J.F."/>
        </authorList>
    </citation>
    <scope>NUCLEOTIDE SEQUENCE [LARGE SCALE GENOMIC DNA]</scope>
    <source>
        <strain evidence="2">AMDSBA4</strain>
    </source>
</reference>
<sequence length="295" mass="32789">MPIVVLGASGRLGRAILHELSAAGASVIAVSRSATPRPEISQVTWASLDSDDIQSHHALFSTAECVIDARNQRYDDWSGYPAMIAATLTALQNTDARYIYVDNLYLYGRSFTSEPVTEDQARNPVSEKGRIRLSIETALRQVMPVHPILIARFPDFYNISTDSLPRAIRWFGPPELEHQFIHPRDAAHAISVLSAAPWAFGEIWHVVGPETINGHRLRAIASRIIGRQVKLQVLGPTAIHILGLISLEARGLRETQYLWNEPVTLNMAKFSQHFDTSFLHGHHEALEDILGIANI</sequence>